<evidence type="ECO:0000256" key="2">
    <source>
        <dbReference type="ARBA" id="ARBA00022692"/>
    </source>
</evidence>
<dbReference type="InterPro" id="IPR036869">
    <property type="entry name" value="J_dom_sf"/>
</dbReference>
<organism evidence="6 7">
    <name type="scientific">Phlebotomus papatasi</name>
    <name type="common">Sandfly</name>
    <dbReference type="NCBI Taxonomy" id="29031"/>
    <lineage>
        <taxon>Eukaryota</taxon>
        <taxon>Metazoa</taxon>
        <taxon>Ecdysozoa</taxon>
        <taxon>Arthropoda</taxon>
        <taxon>Hexapoda</taxon>
        <taxon>Insecta</taxon>
        <taxon>Pterygota</taxon>
        <taxon>Neoptera</taxon>
        <taxon>Endopterygota</taxon>
        <taxon>Diptera</taxon>
        <taxon>Nematocera</taxon>
        <taxon>Psychodoidea</taxon>
        <taxon>Psychodidae</taxon>
        <taxon>Phlebotomus</taxon>
        <taxon>Phlebotomus</taxon>
    </lineage>
</organism>
<dbReference type="PANTHER" id="PTHR43908">
    <property type="entry name" value="AT29763P-RELATED"/>
    <property type="match status" value="1"/>
</dbReference>
<dbReference type="EMBL" id="AJVK01080082">
    <property type="status" value="NOT_ANNOTATED_CDS"/>
    <property type="molecule type" value="Genomic_DNA"/>
</dbReference>
<sequence length="222" mass="25413">MMSRAQHFGNKEQFSQAQSLKTPSSLGNAVAVLTDPEKKKNYDLFGDRSFSSGRNASHRHNQDMYREFQSDEAAEELFNMFFRDGFSSNSGHRRKYPVARKTAELSIPYYVRHNFQQDYTGSLARLELSGQNLLNEIDSLTEGSSANGEVPHEEPQYQEEQEVKYTQEQVNLVTRIKKAKNFYEMLGVTKDSTDSEIRKSYKKLALHLHPDKNHAPGSVEVP</sequence>
<reference evidence="6" key="1">
    <citation type="submission" date="2022-08" db="UniProtKB">
        <authorList>
            <consortium name="EnsemblMetazoa"/>
        </authorList>
    </citation>
    <scope>IDENTIFICATION</scope>
    <source>
        <strain evidence="6">Israel</strain>
    </source>
</reference>
<dbReference type="VEuPathDB" id="VectorBase:PPAPM1_008769"/>
<dbReference type="InterPro" id="IPR015399">
    <property type="entry name" value="DUF1977_DnaJ-like"/>
</dbReference>
<feature type="region of interest" description="Disordered" evidence="5">
    <location>
        <begin position="1"/>
        <end position="24"/>
    </location>
</feature>
<evidence type="ECO:0000313" key="6">
    <source>
        <dbReference type="EnsemblMetazoa" id="PPAI009800-PA"/>
    </source>
</evidence>
<dbReference type="CDD" id="cd06257">
    <property type="entry name" value="DnaJ"/>
    <property type="match status" value="1"/>
</dbReference>
<dbReference type="Gene3D" id="1.10.287.110">
    <property type="entry name" value="DnaJ domain"/>
    <property type="match status" value="2"/>
</dbReference>
<dbReference type="SUPFAM" id="SSF46565">
    <property type="entry name" value="Chaperone J-domain"/>
    <property type="match status" value="1"/>
</dbReference>
<protein>
    <submittedName>
        <fullName evidence="6">Uncharacterized protein</fullName>
    </submittedName>
</protein>
<evidence type="ECO:0000256" key="5">
    <source>
        <dbReference type="SAM" id="MobiDB-lite"/>
    </source>
</evidence>
<comment type="subcellular location">
    <subcellularLocation>
        <location evidence="1">Membrane</location>
        <topology evidence="1">Single-pass membrane protein</topology>
    </subcellularLocation>
</comment>
<feature type="compositionally biased region" description="Polar residues" evidence="5">
    <location>
        <begin position="12"/>
        <end position="24"/>
    </location>
</feature>
<dbReference type="VEuPathDB" id="VectorBase:PPAPM1_008742"/>
<proteinExistence type="predicted"/>
<evidence type="ECO:0000313" key="7">
    <source>
        <dbReference type="Proteomes" id="UP000092462"/>
    </source>
</evidence>
<dbReference type="InterPro" id="IPR051100">
    <property type="entry name" value="DnaJ_subfamily_B/C"/>
</dbReference>
<dbReference type="Proteomes" id="UP000092462">
    <property type="component" value="Unassembled WGS sequence"/>
</dbReference>
<keyword evidence="3" id="KW-1133">Transmembrane helix</keyword>
<dbReference type="Pfam" id="PF09320">
    <property type="entry name" value="DUF1977"/>
    <property type="match status" value="1"/>
</dbReference>
<accession>A0A1B0GQK4</accession>
<dbReference type="VEuPathDB" id="VectorBase:PPAI009800"/>
<dbReference type="GO" id="GO:0005789">
    <property type="term" value="C:endoplasmic reticulum membrane"/>
    <property type="evidence" value="ECO:0007669"/>
    <property type="project" value="TreeGrafter"/>
</dbReference>
<dbReference type="GO" id="GO:0030544">
    <property type="term" value="F:Hsp70 protein binding"/>
    <property type="evidence" value="ECO:0007669"/>
    <property type="project" value="TreeGrafter"/>
</dbReference>
<dbReference type="SMART" id="SM00271">
    <property type="entry name" value="DnaJ"/>
    <property type="match status" value="1"/>
</dbReference>
<evidence type="ECO:0000256" key="4">
    <source>
        <dbReference type="ARBA" id="ARBA00023136"/>
    </source>
</evidence>
<name>A0A1B0GQK4_PHLPP</name>
<dbReference type="AlphaFoldDB" id="A0A1B0GQK4"/>
<dbReference type="GO" id="GO:0071218">
    <property type="term" value="P:cellular response to misfolded protein"/>
    <property type="evidence" value="ECO:0007669"/>
    <property type="project" value="TreeGrafter"/>
</dbReference>
<keyword evidence="7" id="KW-1185">Reference proteome</keyword>
<evidence type="ECO:0000256" key="1">
    <source>
        <dbReference type="ARBA" id="ARBA00004167"/>
    </source>
</evidence>
<dbReference type="PANTHER" id="PTHR43908:SF3">
    <property type="entry name" value="AT29763P-RELATED"/>
    <property type="match status" value="1"/>
</dbReference>
<dbReference type="PRINTS" id="PR00625">
    <property type="entry name" value="JDOMAIN"/>
</dbReference>
<keyword evidence="2" id="KW-0812">Transmembrane</keyword>
<dbReference type="InterPro" id="IPR001623">
    <property type="entry name" value="DnaJ_domain"/>
</dbReference>
<dbReference type="PROSITE" id="PS50076">
    <property type="entry name" value="DNAJ_2"/>
    <property type="match status" value="1"/>
</dbReference>
<keyword evidence="4" id="KW-0472">Membrane</keyword>
<evidence type="ECO:0000256" key="3">
    <source>
        <dbReference type="ARBA" id="ARBA00022989"/>
    </source>
</evidence>
<dbReference type="Pfam" id="PF00226">
    <property type="entry name" value="DnaJ"/>
    <property type="match status" value="1"/>
</dbReference>
<dbReference type="EnsemblMetazoa" id="PPAI009800-RA">
    <property type="protein sequence ID" value="PPAI009800-PA"/>
    <property type="gene ID" value="PPAI009800"/>
</dbReference>